<comment type="function">
    <text evidence="1 9">This protein is a component of the acetyl coenzyme A carboxylase complex; first, biotin carboxylase catalyzes the carboxylation of the carrier protein and then the transcarboxylase transfers the carboxyl group to form malonyl-CoA.</text>
</comment>
<proteinExistence type="predicted"/>
<keyword evidence="5 9" id="KW-0276">Fatty acid metabolism</keyword>
<dbReference type="GO" id="GO:0003989">
    <property type="term" value="F:acetyl-CoA carboxylase activity"/>
    <property type="evidence" value="ECO:0007669"/>
    <property type="project" value="InterPro"/>
</dbReference>
<evidence type="ECO:0000256" key="7">
    <source>
        <dbReference type="ARBA" id="ARBA00023160"/>
    </source>
</evidence>
<dbReference type="InterPro" id="IPR000089">
    <property type="entry name" value="Biotin_lipoyl"/>
</dbReference>
<reference evidence="11" key="1">
    <citation type="submission" date="2022-08" db="EMBL/GenBank/DDBJ databases">
        <authorList>
            <person name="Vandamme P."/>
            <person name="Hettiarachchi A."/>
            <person name="Peeters C."/>
            <person name="Cnockaert M."/>
            <person name="Carlier A."/>
        </authorList>
    </citation>
    <scope>NUCLEOTIDE SEQUENCE</scope>
    <source>
        <strain evidence="11">LMG 31809</strain>
    </source>
</reference>
<dbReference type="GO" id="GO:0009317">
    <property type="term" value="C:acetyl-CoA carboxylase complex"/>
    <property type="evidence" value="ECO:0007669"/>
    <property type="project" value="InterPro"/>
</dbReference>
<dbReference type="AlphaFoldDB" id="A0A9X3Z6Z3"/>
<dbReference type="PRINTS" id="PR01071">
    <property type="entry name" value="ACOABIOTINCC"/>
</dbReference>
<evidence type="ECO:0000259" key="10">
    <source>
        <dbReference type="PROSITE" id="PS50968"/>
    </source>
</evidence>
<dbReference type="InterPro" id="IPR001249">
    <property type="entry name" value="AcCoA_biotinCC"/>
</dbReference>
<dbReference type="PANTHER" id="PTHR45266:SF3">
    <property type="entry name" value="OXALOACETATE DECARBOXYLASE ALPHA CHAIN"/>
    <property type="match status" value="1"/>
</dbReference>
<evidence type="ECO:0000256" key="3">
    <source>
        <dbReference type="ARBA" id="ARBA00017562"/>
    </source>
</evidence>
<gene>
    <name evidence="11" type="primary">accB</name>
    <name evidence="11" type="ORF">NYP16_06145</name>
</gene>
<keyword evidence="8 9" id="KW-0092">Biotin</keyword>
<dbReference type="InterPro" id="IPR011053">
    <property type="entry name" value="Single_hybrid_motif"/>
</dbReference>
<dbReference type="PROSITE" id="PS50968">
    <property type="entry name" value="BIOTINYL_LIPOYL"/>
    <property type="match status" value="1"/>
</dbReference>
<dbReference type="EMBL" id="JANWOI010000002">
    <property type="protein sequence ID" value="MDA5193533.1"/>
    <property type="molecule type" value="Genomic_DNA"/>
</dbReference>
<evidence type="ECO:0000313" key="12">
    <source>
        <dbReference type="Proteomes" id="UP001141619"/>
    </source>
</evidence>
<dbReference type="PANTHER" id="PTHR45266">
    <property type="entry name" value="OXALOACETATE DECARBOXYLASE ALPHA CHAIN"/>
    <property type="match status" value="1"/>
</dbReference>
<sequence>MAKMQVDKALIRDLAELLNETNLSEIEVEEGQSRIRVARSLSVNAAVAGAPVYAAAPAPVAEAPAATQAEDATHPGAVTSPMVGTAYTAAEPDSPAFVSVGSHVKAGQTILIVEAMKVMNAIASPRDGTVKKIMVTNAQPVEFGEILMIIE</sequence>
<dbReference type="CDD" id="cd06850">
    <property type="entry name" value="biotinyl_domain"/>
    <property type="match status" value="1"/>
</dbReference>
<keyword evidence="7 9" id="KW-0275">Fatty acid biosynthesis</keyword>
<accession>A0A9X3Z6Z3</accession>
<keyword evidence="11" id="KW-0436">Ligase</keyword>
<keyword evidence="12" id="KW-1185">Reference proteome</keyword>
<dbReference type="Proteomes" id="UP001141619">
    <property type="component" value="Unassembled WGS sequence"/>
</dbReference>
<dbReference type="Pfam" id="PF00364">
    <property type="entry name" value="Biotin_lipoyl"/>
    <property type="match status" value="1"/>
</dbReference>
<dbReference type="GO" id="GO:0006633">
    <property type="term" value="P:fatty acid biosynthetic process"/>
    <property type="evidence" value="ECO:0007669"/>
    <property type="project" value="UniProtKB-KW"/>
</dbReference>
<name>A0A9X3Z6Z3_9PROT</name>
<comment type="pathway">
    <text evidence="2 9">Lipid metabolism; fatty acid biosynthesis.</text>
</comment>
<organism evidence="11 12">
    <name type="scientific">Govanella unica</name>
    <dbReference type="NCBI Taxonomy" id="2975056"/>
    <lineage>
        <taxon>Bacteria</taxon>
        <taxon>Pseudomonadati</taxon>
        <taxon>Pseudomonadota</taxon>
        <taxon>Alphaproteobacteria</taxon>
        <taxon>Emcibacterales</taxon>
        <taxon>Govanellaceae</taxon>
        <taxon>Govanella</taxon>
    </lineage>
</organism>
<feature type="domain" description="Lipoyl-binding" evidence="10">
    <location>
        <begin position="75"/>
        <end position="151"/>
    </location>
</feature>
<comment type="caution">
    <text evidence="11">The sequence shown here is derived from an EMBL/GenBank/DDBJ whole genome shotgun (WGS) entry which is preliminary data.</text>
</comment>
<keyword evidence="6 9" id="KW-0443">Lipid metabolism</keyword>
<evidence type="ECO:0000256" key="5">
    <source>
        <dbReference type="ARBA" id="ARBA00022832"/>
    </source>
</evidence>
<dbReference type="PROSITE" id="PS00188">
    <property type="entry name" value="BIOTIN"/>
    <property type="match status" value="1"/>
</dbReference>
<dbReference type="SUPFAM" id="SSF51230">
    <property type="entry name" value="Single hybrid motif"/>
    <property type="match status" value="1"/>
</dbReference>
<dbReference type="NCBIfam" id="TIGR00531">
    <property type="entry name" value="BCCP"/>
    <property type="match status" value="1"/>
</dbReference>
<dbReference type="InterPro" id="IPR001882">
    <property type="entry name" value="Biotin_BS"/>
</dbReference>
<dbReference type="InterPro" id="IPR050709">
    <property type="entry name" value="Biotin_Carboxyl_Carrier/Decarb"/>
</dbReference>
<evidence type="ECO:0000256" key="9">
    <source>
        <dbReference type="RuleBase" id="RU364072"/>
    </source>
</evidence>
<evidence type="ECO:0000313" key="11">
    <source>
        <dbReference type="EMBL" id="MDA5193533.1"/>
    </source>
</evidence>
<reference evidence="11" key="2">
    <citation type="journal article" date="2023" name="Syst. Appl. Microbiol.">
        <title>Govania unica gen. nov., sp. nov., a rare biosphere bacterium that represents a novel family in the class Alphaproteobacteria.</title>
        <authorList>
            <person name="Vandamme P."/>
            <person name="Peeters C."/>
            <person name="Hettiarachchi A."/>
            <person name="Cnockaert M."/>
            <person name="Carlier A."/>
        </authorList>
    </citation>
    <scope>NUCLEOTIDE SEQUENCE</scope>
    <source>
        <strain evidence="11">LMG 31809</strain>
    </source>
</reference>
<dbReference type="RefSeq" id="WP_274943235.1">
    <property type="nucleotide sequence ID" value="NZ_JANWOI010000002.1"/>
</dbReference>
<dbReference type="FunFam" id="2.40.50.100:FF:000003">
    <property type="entry name" value="Acetyl-CoA carboxylase biotin carboxyl carrier protein"/>
    <property type="match status" value="1"/>
</dbReference>
<evidence type="ECO:0000256" key="8">
    <source>
        <dbReference type="ARBA" id="ARBA00023267"/>
    </source>
</evidence>
<protein>
    <recommendedName>
        <fullName evidence="3 9">Biotin carboxyl carrier protein of acetyl-CoA carboxylase</fullName>
    </recommendedName>
</protein>
<evidence type="ECO:0000256" key="4">
    <source>
        <dbReference type="ARBA" id="ARBA00022516"/>
    </source>
</evidence>
<dbReference type="Gene3D" id="2.40.50.100">
    <property type="match status" value="1"/>
</dbReference>
<evidence type="ECO:0000256" key="1">
    <source>
        <dbReference type="ARBA" id="ARBA00003761"/>
    </source>
</evidence>
<keyword evidence="4 9" id="KW-0444">Lipid biosynthesis</keyword>
<evidence type="ECO:0000256" key="6">
    <source>
        <dbReference type="ARBA" id="ARBA00023098"/>
    </source>
</evidence>
<evidence type="ECO:0000256" key="2">
    <source>
        <dbReference type="ARBA" id="ARBA00005194"/>
    </source>
</evidence>